<dbReference type="Proteomes" id="UP001500604">
    <property type="component" value="Unassembled WGS sequence"/>
</dbReference>
<keyword evidence="6 7" id="KW-0627">Porphyrin biosynthesis</keyword>
<comment type="catalytic activity">
    <reaction evidence="7">
        <text>protoporphyrinogen IX + 3 a ubiquinone = protoporphyrin IX + 3 a ubiquinol</text>
        <dbReference type="Rhea" id="RHEA:63936"/>
        <dbReference type="Rhea" id="RHEA-COMP:9565"/>
        <dbReference type="Rhea" id="RHEA-COMP:9566"/>
        <dbReference type="ChEBI" id="CHEBI:16389"/>
        <dbReference type="ChEBI" id="CHEBI:17976"/>
        <dbReference type="ChEBI" id="CHEBI:57306"/>
        <dbReference type="ChEBI" id="CHEBI:57307"/>
    </reaction>
</comment>
<comment type="pathway">
    <text evidence="7">Porphyrin-containing compound metabolism; protoporphyrin-IX biosynthesis; protoporphyrin-IX from protoporphyrinogen-IX: step 1/1.</text>
</comment>
<dbReference type="InterPro" id="IPR052200">
    <property type="entry name" value="Protoporphyrinogen_IX_DH"/>
</dbReference>
<dbReference type="Pfam" id="PF12724">
    <property type="entry name" value="Flavodoxin_5"/>
    <property type="match status" value="1"/>
</dbReference>
<dbReference type="Gene3D" id="3.40.50.360">
    <property type="match status" value="1"/>
</dbReference>
<gene>
    <name evidence="7 9" type="primary">hemG</name>
    <name evidence="9" type="ORF">GCM10023116_46210</name>
</gene>
<dbReference type="PANTHER" id="PTHR38030:SF2">
    <property type="entry name" value="PROTOPORPHYRINOGEN IX DEHYDROGENASE [QUINONE]"/>
    <property type="match status" value="1"/>
</dbReference>
<comment type="function">
    <text evidence="7">Catalyzes the 6-electron oxidation of protoporphyrinogen IX to form protoporphyrin IX; under anaerobic conditions uses menaquinone as an electron acceptor, under aerobic conditions uses ubiquinone as an electron acceptor.</text>
</comment>
<keyword evidence="5" id="KW-0472">Membrane</keyword>
<comment type="caution">
    <text evidence="9">The sequence shown here is derived from an EMBL/GenBank/DDBJ whole genome shotgun (WGS) entry which is preliminary data.</text>
</comment>
<name>A0ABP8VBJ7_9GAMM</name>
<comment type="cofactor">
    <cofactor evidence="7">
        <name>FMN</name>
        <dbReference type="ChEBI" id="CHEBI:58210"/>
    </cofactor>
    <text evidence="7">Binds 1 FMN non-covalently per subunit.</text>
</comment>
<evidence type="ECO:0000256" key="2">
    <source>
        <dbReference type="ARBA" id="ARBA00022643"/>
    </source>
</evidence>
<keyword evidence="3 7" id="KW-0547">Nucleotide-binding</keyword>
<evidence type="ECO:0000259" key="8">
    <source>
        <dbReference type="PROSITE" id="PS50902"/>
    </source>
</evidence>
<evidence type="ECO:0000256" key="7">
    <source>
        <dbReference type="HAMAP-Rule" id="MF_00853"/>
    </source>
</evidence>
<protein>
    <recommendedName>
        <fullName evidence="7">Protoporphyrinogen IX dehydrogenase [quinone]</fullName>
        <ecNumber evidence="7">1.3.5.3</ecNumber>
    </recommendedName>
    <alternativeName>
        <fullName evidence="7">Protoporphyrinogen IX dehydrogenase [menaquinone]</fullName>
    </alternativeName>
    <alternativeName>
        <fullName evidence="7">Protoporphyrinogen IX dehydrogenase [ubiquinone]</fullName>
    </alternativeName>
    <alternativeName>
        <fullName evidence="7">Protoporphyrinogen oxidase</fullName>
        <shortName evidence="7">PPO</shortName>
    </alternativeName>
</protein>
<evidence type="ECO:0000313" key="9">
    <source>
        <dbReference type="EMBL" id="GAA4652337.1"/>
    </source>
</evidence>
<comment type="catalytic activity">
    <reaction evidence="7">
        <text>protoporphyrinogen IX + 3 a quinone = protoporphyrin IX + 3 a quinol</text>
        <dbReference type="Rhea" id="RHEA:65032"/>
        <dbReference type="ChEBI" id="CHEBI:24646"/>
        <dbReference type="ChEBI" id="CHEBI:57306"/>
        <dbReference type="ChEBI" id="CHEBI:57307"/>
        <dbReference type="ChEBI" id="CHEBI:132124"/>
        <dbReference type="EC" id="1.3.5.3"/>
    </reaction>
</comment>
<dbReference type="InterPro" id="IPR001226">
    <property type="entry name" value="Flavodoxin_CS"/>
</dbReference>
<evidence type="ECO:0000256" key="1">
    <source>
        <dbReference type="ARBA" id="ARBA00022630"/>
    </source>
</evidence>
<evidence type="ECO:0000256" key="6">
    <source>
        <dbReference type="ARBA" id="ARBA00023244"/>
    </source>
</evidence>
<dbReference type="InterPro" id="IPR044264">
    <property type="entry name" value="HemG"/>
</dbReference>
<dbReference type="HAMAP" id="MF_00853">
    <property type="entry name" value="HemG"/>
    <property type="match status" value="1"/>
</dbReference>
<dbReference type="EC" id="1.3.5.3" evidence="7"/>
<evidence type="ECO:0000313" key="10">
    <source>
        <dbReference type="Proteomes" id="UP001500604"/>
    </source>
</evidence>
<organism evidence="9 10">
    <name type="scientific">Kistimonas scapharcae</name>
    <dbReference type="NCBI Taxonomy" id="1036133"/>
    <lineage>
        <taxon>Bacteria</taxon>
        <taxon>Pseudomonadati</taxon>
        <taxon>Pseudomonadota</taxon>
        <taxon>Gammaproteobacteria</taxon>
        <taxon>Oceanospirillales</taxon>
        <taxon>Endozoicomonadaceae</taxon>
        <taxon>Kistimonas</taxon>
    </lineage>
</organism>
<dbReference type="InterPro" id="IPR008254">
    <property type="entry name" value="Flavodoxin/NO_synth"/>
</dbReference>
<dbReference type="EMBL" id="BAABFL010000474">
    <property type="protein sequence ID" value="GAA4652337.1"/>
    <property type="molecule type" value="Genomic_DNA"/>
</dbReference>
<comment type="similarity">
    <text evidence="7">Belongs to the HemG family.</text>
</comment>
<keyword evidence="10" id="KW-1185">Reference proteome</keyword>
<dbReference type="NCBIfam" id="NF008316">
    <property type="entry name" value="PRK11104.1"/>
    <property type="match status" value="1"/>
</dbReference>
<evidence type="ECO:0000256" key="4">
    <source>
        <dbReference type="ARBA" id="ARBA00023002"/>
    </source>
</evidence>
<sequence length="195" mass="22159">MSEHLLLYASHDGQTKKIAQAIAAELSQQGLIVQCQSINENAVVNLNHYNSVLIGSPIRYGHHLPEVFDFIRQHESFLNTHTSGFFSVNLTARKPEKNRPETNPYLQKFLSKITWKPGFTGVMAGSLLYSRYRWFDRVMIQLIMKMTGGNTDASKDIEYTDWTAVRQFAQDYAQYLISSTTCCKDGVECNKPVDA</sequence>
<dbReference type="InterPro" id="IPR026816">
    <property type="entry name" value="Flavodoxin_dom"/>
</dbReference>
<dbReference type="SUPFAM" id="SSF52218">
    <property type="entry name" value="Flavoproteins"/>
    <property type="match status" value="1"/>
</dbReference>
<evidence type="ECO:0000256" key="3">
    <source>
        <dbReference type="ARBA" id="ARBA00022741"/>
    </source>
</evidence>
<dbReference type="PANTHER" id="PTHR38030">
    <property type="entry name" value="PROTOPORPHYRINOGEN IX DEHYDROGENASE [MENAQUINONE]"/>
    <property type="match status" value="1"/>
</dbReference>
<keyword evidence="2 7" id="KW-0288">FMN</keyword>
<comment type="catalytic activity">
    <reaction evidence="7">
        <text>protoporphyrinogen IX + 3 a menaquinone = protoporphyrin IX + 3 a menaquinol</text>
        <dbReference type="Rhea" id="RHEA:27409"/>
        <dbReference type="Rhea" id="RHEA-COMP:9537"/>
        <dbReference type="Rhea" id="RHEA-COMP:9539"/>
        <dbReference type="ChEBI" id="CHEBI:16374"/>
        <dbReference type="ChEBI" id="CHEBI:18151"/>
        <dbReference type="ChEBI" id="CHEBI:57306"/>
        <dbReference type="ChEBI" id="CHEBI:57307"/>
        <dbReference type="EC" id="1.3.5.3"/>
    </reaction>
</comment>
<dbReference type="PROSITE" id="PS50902">
    <property type="entry name" value="FLAVODOXIN_LIKE"/>
    <property type="match status" value="1"/>
</dbReference>
<accession>A0ABP8VBJ7</accession>
<keyword evidence="4 7" id="KW-0560">Oxidoreductase</keyword>
<evidence type="ECO:0000256" key="5">
    <source>
        <dbReference type="ARBA" id="ARBA00023136"/>
    </source>
</evidence>
<dbReference type="InterPro" id="IPR029039">
    <property type="entry name" value="Flavoprotein-like_sf"/>
</dbReference>
<proteinExistence type="inferred from homology"/>
<dbReference type="PROSITE" id="PS00201">
    <property type="entry name" value="FLAVODOXIN"/>
    <property type="match status" value="1"/>
</dbReference>
<keyword evidence="1 7" id="KW-0285">Flavoprotein</keyword>
<keyword evidence="7" id="KW-1003">Cell membrane</keyword>
<reference evidence="10" key="1">
    <citation type="journal article" date="2019" name="Int. J. Syst. Evol. Microbiol.">
        <title>The Global Catalogue of Microorganisms (GCM) 10K type strain sequencing project: providing services to taxonomists for standard genome sequencing and annotation.</title>
        <authorList>
            <consortium name="The Broad Institute Genomics Platform"/>
            <consortium name="The Broad Institute Genome Sequencing Center for Infectious Disease"/>
            <person name="Wu L."/>
            <person name="Ma J."/>
        </authorList>
    </citation>
    <scope>NUCLEOTIDE SEQUENCE [LARGE SCALE GENOMIC DNA]</scope>
    <source>
        <strain evidence="10">JCM 17805</strain>
    </source>
</reference>
<comment type="subcellular location">
    <subcellularLocation>
        <location evidence="7">Cell membrane</location>
        <topology evidence="7">Peripheral membrane protein</topology>
    </subcellularLocation>
</comment>
<feature type="domain" description="Flavodoxin-like" evidence="8">
    <location>
        <begin position="4"/>
        <end position="173"/>
    </location>
</feature>